<gene>
    <name evidence="2" type="ORF">FCH28_03345</name>
</gene>
<dbReference type="OrthoDB" id="4265717at2"/>
<dbReference type="InterPro" id="IPR002818">
    <property type="entry name" value="DJ-1/PfpI"/>
</dbReference>
<dbReference type="CDD" id="cd03139">
    <property type="entry name" value="GATase1_PfpI_2"/>
    <property type="match status" value="1"/>
</dbReference>
<dbReference type="Gene3D" id="3.40.50.880">
    <property type="match status" value="1"/>
</dbReference>
<evidence type="ECO:0000313" key="2">
    <source>
        <dbReference type="EMBL" id="TJZ59156.1"/>
    </source>
</evidence>
<evidence type="ECO:0000313" key="3">
    <source>
        <dbReference type="Proteomes" id="UP000308697"/>
    </source>
</evidence>
<keyword evidence="3" id="KW-1185">Reference proteome</keyword>
<dbReference type="AlphaFoldDB" id="A0A4U0NWH5"/>
<protein>
    <submittedName>
        <fullName evidence="2">DJ-1/PfpI family protein</fullName>
    </submittedName>
</protein>
<dbReference type="PANTHER" id="PTHR43130:SF2">
    <property type="entry name" value="DJ-1_PFPI DOMAIN-CONTAINING PROTEIN"/>
    <property type="match status" value="1"/>
</dbReference>
<proteinExistence type="predicted"/>
<evidence type="ECO:0000259" key="1">
    <source>
        <dbReference type="Pfam" id="PF01965"/>
    </source>
</evidence>
<feature type="domain" description="DJ-1/PfpI" evidence="1">
    <location>
        <begin position="15"/>
        <end position="173"/>
    </location>
</feature>
<sequence>MSEEITHGTERPLEVGMFLFNGHTTLDFIGPHTAFTFAGMKVHLVSATLEPVFSDCGVAITPTVTFENCPDRLDILFVPGGLVEEAMLDSAAIAFLADRGATASYVTSVCTGSLVLAAAGLLDGYRSATHWATRDHLARLGVEVSTERVCIDRNRFSGGGVTAGIDFGLTVIAHTLGEEAAKFAQLGMEYDPKPPFDAGSPQGAGPEVVARFDEVAAGPDANLRHAVSRVLEQRAAVASRE</sequence>
<dbReference type="SUPFAM" id="SSF52317">
    <property type="entry name" value="Class I glutamine amidotransferase-like"/>
    <property type="match status" value="1"/>
</dbReference>
<dbReference type="GO" id="GO:0006355">
    <property type="term" value="P:regulation of DNA-templated transcription"/>
    <property type="evidence" value="ECO:0007669"/>
    <property type="project" value="TreeGrafter"/>
</dbReference>
<dbReference type="InterPro" id="IPR029062">
    <property type="entry name" value="Class_I_gatase-like"/>
</dbReference>
<dbReference type="EMBL" id="SUMB01000001">
    <property type="protein sequence ID" value="TJZ59156.1"/>
    <property type="molecule type" value="Genomic_DNA"/>
</dbReference>
<organism evidence="2 3">
    <name type="scientific">Streptomyces piniterrae</name>
    <dbReference type="NCBI Taxonomy" id="2571125"/>
    <lineage>
        <taxon>Bacteria</taxon>
        <taxon>Bacillati</taxon>
        <taxon>Actinomycetota</taxon>
        <taxon>Actinomycetes</taxon>
        <taxon>Kitasatosporales</taxon>
        <taxon>Streptomycetaceae</taxon>
        <taxon>Streptomyces</taxon>
    </lineage>
</organism>
<dbReference type="PANTHER" id="PTHR43130">
    <property type="entry name" value="ARAC-FAMILY TRANSCRIPTIONAL REGULATOR"/>
    <property type="match status" value="1"/>
</dbReference>
<dbReference type="Proteomes" id="UP000308697">
    <property type="component" value="Unassembled WGS sequence"/>
</dbReference>
<accession>A0A4U0NWH5</accession>
<dbReference type="RefSeq" id="WP_136738108.1">
    <property type="nucleotide sequence ID" value="NZ_SUMB01000001.1"/>
</dbReference>
<dbReference type="Pfam" id="PF01965">
    <property type="entry name" value="DJ-1_PfpI"/>
    <property type="match status" value="1"/>
</dbReference>
<comment type="caution">
    <text evidence="2">The sequence shown here is derived from an EMBL/GenBank/DDBJ whole genome shotgun (WGS) entry which is preliminary data.</text>
</comment>
<dbReference type="InterPro" id="IPR052158">
    <property type="entry name" value="INH-QAR"/>
</dbReference>
<name>A0A4U0NWH5_9ACTN</name>
<reference evidence="2 3" key="1">
    <citation type="submission" date="2019-04" db="EMBL/GenBank/DDBJ databases">
        <title>Streptomyces piniterrae sp. nov., a heliquinomycin-producing actinomycete isolated from rhizosphere soil of Pinus yunnanensis.</title>
        <authorList>
            <person name="Zhuang X."/>
            <person name="Zhao J."/>
        </authorList>
    </citation>
    <scope>NUCLEOTIDE SEQUENCE [LARGE SCALE GENOMIC DNA]</scope>
    <source>
        <strain evidence="3">jys28</strain>
    </source>
</reference>